<feature type="non-terminal residue" evidence="2">
    <location>
        <position position="1"/>
    </location>
</feature>
<sequence>RGGRGVRRGAGGGERGDHRQGLRRAVHAGPAGEELDQAEEGHRDARRGDHRRRVGARAARQGAVGLHLRGAGQRERPRAAQRGQGVQRAHRRGDRRAHGAAAGAHRAAVRALPAGAPRDRAGGDVRRRAGERAPQGRLRAALPAHPARARRQAGRRGGHAGAGAGAGGGGGRV</sequence>
<name>A0A6J4KT23_9BACT</name>
<feature type="compositionally biased region" description="Gly residues" evidence="1">
    <location>
        <begin position="159"/>
        <end position="173"/>
    </location>
</feature>
<dbReference type="EMBL" id="CADCTX010000335">
    <property type="protein sequence ID" value="CAA9313624.1"/>
    <property type="molecule type" value="Genomic_DNA"/>
</dbReference>
<protein>
    <submittedName>
        <fullName evidence="2">Uncharacterized protein</fullName>
    </submittedName>
</protein>
<accession>A0A6J4KT23</accession>
<feature type="compositionally biased region" description="Low complexity" evidence="1">
    <location>
        <begin position="56"/>
        <end position="65"/>
    </location>
</feature>
<evidence type="ECO:0000256" key="1">
    <source>
        <dbReference type="SAM" id="MobiDB-lite"/>
    </source>
</evidence>
<organism evidence="2">
    <name type="scientific">uncultured Gemmatimonadaceae bacterium</name>
    <dbReference type="NCBI Taxonomy" id="246130"/>
    <lineage>
        <taxon>Bacteria</taxon>
        <taxon>Pseudomonadati</taxon>
        <taxon>Gemmatimonadota</taxon>
        <taxon>Gemmatimonadia</taxon>
        <taxon>Gemmatimonadales</taxon>
        <taxon>Gemmatimonadaceae</taxon>
        <taxon>environmental samples</taxon>
    </lineage>
</organism>
<feature type="compositionally biased region" description="Basic and acidic residues" evidence="1">
    <location>
        <begin position="117"/>
        <end position="131"/>
    </location>
</feature>
<proteinExistence type="predicted"/>
<gene>
    <name evidence="2" type="ORF">AVDCRST_MAG40-1121</name>
</gene>
<feature type="compositionally biased region" description="Low complexity" evidence="1">
    <location>
        <begin position="99"/>
        <end position="116"/>
    </location>
</feature>
<dbReference type="AlphaFoldDB" id="A0A6J4KT23"/>
<evidence type="ECO:0000313" key="2">
    <source>
        <dbReference type="EMBL" id="CAA9313624.1"/>
    </source>
</evidence>
<feature type="non-terminal residue" evidence="2">
    <location>
        <position position="173"/>
    </location>
</feature>
<feature type="compositionally biased region" description="Low complexity" evidence="1">
    <location>
        <begin position="132"/>
        <end position="146"/>
    </location>
</feature>
<reference evidence="2" key="1">
    <citation type="submission" date="2020-02" db="EMBL/GenBank/DDBJ databases">
        <authorList>
            <person name="Meier V. D."/>
        </authorList>
    </citation>
    <scope>NUCLEOTIDE SEQUENCE</scope>
    <source>
        <strain evidence="2">AVDCRST_MAG40</strain>
    </source>
</reference>
<feature type="compositionally biased region" description="Basic residues" evidence="1">
    <location>
        <begin position="147"/>
        <end position="158"/>
    </location>
</feature>
<feature type="region of interest" description="Disordered" evidence="1">
    <location>
        <begin position="1"/>
        <end position="173"/>
    </location>
</feature>